<evidence type="ECO:0000256" key="6">
    <source>
        <dbReference type="SAM" id="Phobius"/>
    </source>
</evidence>
<evidence type="ECO:0000313" key="8">
    <source>
        <dbReference type="Proteomes" id="UP000037392"/>
    </source>
</evidence>
<dbReference type="GO" id="GO:0022857">
    <property type="term" value="F:transmembrane transporter activity"/>
    <property type="evidence" value="ECO:0007669"/>
    <property type="project" value="InterPro"/>
</dbReference>
<comment type="caution">
    <text evidence="7">The sequence shown here is derived from an EMBL/GenBank/DDBJ whole genome shotgun (WGS) entry which is preliminary data.</text>
</comment>
<feature type="transmembrane region" description="Helical" evidence="6">
    <location>
        <begin position="41"/>
        <end position="60"/>
    </location>
</feature>
<feature type="transmembrane region" description="Helical" evidence="6">
    <location>
        <begin position="66"/>
        <end position="87"/>
    </location>
</feature>
<dbReference type="GeneID" id="93163329"/>
<dbReference type="PANTHER" id="PTHR43370:SF1">
    <property type="entry name" value="GUANOSINE ABC TRANSPORTER PERMEASE PROTEIN NUPQ"/>
    <property type="match status" value="1"/>
</dbReference>
<feature type="transmembrane region" description="Helical" evidence="6">
    <location>
        <begin position="200"/>
        <end position="222"/>
    </location>
</feature>
<evidence type="ECO:0000256" key="1">
    <source>
        <dbReference type="ARBA" id="ARBA00004651"/>
    </source>
</evidence>
<dbReference type="Proteomes" id="UP000037392">
    <property type="component" value="Unassembled WGS sequence"/>
</dbReference>
<dbReference type="AlphaFoldDB" id="A0A0J9C2R8"/>
<accession>A0A0J9C2R8</accession>
<dbReference type="GO" id="GO:0005886">
    <property type="term" value="C:plasma membrane"/>
    <property type="evidence" value="ECO:0007669"/>
    <property type="project" value="UniProtKB-SubCell"/>
</dbReference>
<keyword evidence="5 6" id="KW-0472">Membrane</keyword>
<protein>
    <recommendedName>
        <fullName evidence="9">ABC transporter permease</fullName>
    </recommendedName>
</protein>
<evidence type="ECO:0008006" key="9">
    <source>
        <dbReference type="Google" id="ProtNLM"/>
    </source>
</evidence>
<dbReference type="InterPro" id="IPR001851">
    <property type="entry name" value="ABC_transp_permease"/>
</dbReference>
<feature type="transmembrane region" description="Helical" evidence="6">
    <location>
        <begin position="12"/>
        <end position="34"/>
    </location>
</feature>
<keyword evidence="2" id="KW-1003">Cell membrane</keyword>
<proteinExistence type="predicted"/>
<name>A0A0J9C2R8_9FIRM</name>
<keyword evidence="4 6" id="KW-1133">Transmembrane helix</keyword>
<evidence type="ECO:0000313" key="7">
    <source>
        <dbReference type="EMBL" id="KMW18734.1"/>
    </source>
</evidence>
<comment type="subcellular location">
    <subcellularLocation>
        <location evidence="1">Cell membrane</location>
        <topology evidence="1">Multi-pass membrane protein</topology>
    </subcellularLocation>
</comment>
<organism evidence="7 8">
    <name type="scientific">[Clostridium] citroniae WAL-19142</name>
    <dbReference type="NCBI Taxonomy" id="742734"/>
    <lineage>
        <taxon>Bacteria</taxon>
        <taxon>Bacillati</taxon>
        <taxon>Bacillota</taxon>
        <taxon>Clostridia</taxon>
        <taxon>Lachnospirales</taxon>
        <taxon>Lachnospiraceae</taxon>
        <taxon>Enterocloster</taxon>
    </lineage>
</organism>
<evidence type="ECO:0000256" key="2">
    <source>
        <dbReference type="ARBA" id="ARBA00022475"/>
    </source>
</evidence>
<evidence type="ECO:0000256" key="3">
    <source>
        <dbReference type="ARBA" id="ARBA00022692"/>
    </source>
</evidence>
<evidence type="ECO:0000256" key="5">
    <source>
        <dbReference type="ARBA" id="ARBA00023136"/>
    </source>
</evidence>
<gene>
    <name evidence="7" type="ORF">HMPREF9470_02838</name>
</gene>
<keyword evidence="3 6" id="KW-0812">Transmembrane</keyword>
<dbReference type="Pfam" id="PF02653">
    <property type="entry name" value="BPD_transp_2"/>
    <property type="match status" value="1"/>
</dbReference>
<feature type="transmembrane region" description="Helical" evidence="6">
    <location>
        <begin position="234"/>
        <end position="261"/>
    </location>
</feature>
<reference evidence="7 8" key="1">
    <citation type="submission" date="2011-04" db="EMBL/GenBank/DDBJ databases">
        <title>The Genome Sequence of Clostridium citroniae WAL-19142.</title>
        <authorList>
            <consortium name="The Broad Institute Genome Sequencing Platform"/>
            <person name="Earl A."/>
            <person name="Ward D."/>
            <person name="Feldgarden M."/>
            <person name="Gevers D."/>
            <person name="Warren Y.A."/>
            <person name="Tyrrell K.L."/>
            <person name="Citron D.M."/>
            <person name="Goldstein E.J."/>
            <person name="Daigneault M."/>
            <person name="Allen-Vercoe E."/>
            <person name="Young S.K."/>
            <person name="Zeng Q."/>
            <person name="Gargeya S."/>
            <person name="Fitzgerald M."/>
            <person name="Haas B."/>
            <person name="Abouelleil A."/>
            <person name="Alvarado L."/>
            <person name="Arachchi H.M."/>
            <person name="Berlin A."/>
            <person name="Brown A."/>
            <person name="Chapman S.B."/>
            <person name="Chen Z."/>
            <person name="Dunbar C."/>
            <person name="Freedman E."/>
            <person name="Gearin G."/>
            <person name="Gellesch M."/>
            <person name="Goldberg J."/>
            <person name="Griggs A."/>
            <person name="Gujja S."/>
            <person name="Heilman E.R."/>
            <person name="Heiman D."/>
            <person name="Howarth C."/>
            <person name="Larson L."/>
            <person name="Lui A."/>
            <person name="MacDonald P.J."/>
            <person name="Mehta T."/>
            <person name="Montmayeur A."/>
            <person name="Murphy C."/>
            <person name="Neiman D."/>
            <person name="Pearson M."/>
            <person name="Priest M."/>
            <person name="Roberts A."/>
            <person name="Saif S."/>
            <person name="Shea T."/>
            <person name="Shenoy N."/>
            <person name="Sisk P."/>
            <person name="Stolte C."/>
            <person name="Sykes S."/>
            <person name="White J."/>
            <person name="Yandava C."/>
            <person name="Wortman J."/>
            <person name="Nusbaum C."/>
            <person name="Birren B."/>
        </authorList>
    </citation>
    <scope>NUCLEOTIDE SEQUENCE [LARGE SCALE GENOMIC DNA]</scope>
    <source>
        <strain evidence="7 8">WAL-19142</strain>
    </source>
</reference>
<dbReference type="OrthoDB" id="9792579at2"/>
<dbReference type="RefSeq" id="WP_007865324.1">
    <property type="nucleotide sequence ID" value="NZ_KQ235878.1"/>
</dbReference>
<evidence type="ECO:0000256" key="4">
    <source>
        <dbReference type="ARBA" id="ARBA00022989"/>
    </source>
</evidence>
<sequence>MNLLNLILSTDFVYMWIRVATPIIFASLGAVICTKAGVVNLGLEGIMLISALAGVLGSAFGGNLVWGVAAGMLAAVAVSAVFAYFHLVLKANNVLCGTAVNTMASGLTVFVLQLATGEKGNSSSLKSFAFPNLDIPVIKDIPVIGSVLSGHNSLTYVALVMVAVIWFFLYKTPTGLRMRAVGENPDAASSVGQNVVRIQFLAIVLCGLMTGLGGMYLSMGYLNMFVRDMTAGRGFISLAACSMGQATPVGALLSSMIFAFFDGLSNILQVLKIPSEFIQMLPYLATIAGLTVYSIQKSAAASRKIKKLKEVQG</sequence>
<dbReference type="PATRIC" id="fig|742734.4.peg.3040"/>
<dbReference type="PANTHER" id="PTHR43370">
    <property type="entry name" value="SUGAR ABC TRANSPORTER INTEGRAL MEMBRANE PROTEIN-RELATED"/>
    <property type="match status" value="1"/>
</dbReference>
<dbReference type="CDD" id="cd06580">
    <property type="entry name" value="TM_PBP1_transp_TpRbsC_like"/>
    <property type="match status" value="1"/>
</dbReference>
<dbReference type="EMBL" id="ADLK01000022">
    <property type="protein sequence ID" value="KMW18734.1"/>
    <property type="molecule type" value="Genomic_DNA"/>
</dbReference>
<feature type="transmembrane region" description="Helical" evidence="6">
    <location>
        <begin position="153"/>
        <end position="170"/>
    </location>
</feature>